<dbReference type="SUPFAM" id="SSF51569">
    <property type="entry name" value="Aldolase"/>
    <property type="match status" value="1"/>
</dbReference>
<comment type="similarity">
    <text evidence="4 10">Belongs to the transaldolase family. Type 2 subfamily.</text>
</comment>
<dbReference type="EC" id="2.2.1.2" evidence="5 10"/>
<feature type="active site" description="Schiff-base intermediate with substrate" evidence="10">
    <location>
        <position position="140"/>
    </location>
</feature>
<evidence type="ECO:0000256" key="4">
    <source>
        <dbReference type="ARBA" id="ARBA00008426"/>
    </source>
</evidence>
<dbReference type="InterPro" id="IPR004732">
    <property type="entry name" value="Transaldolase_2"/>
</dbReference>
<dbReference type="GO" id="GO:0005975">
    <property type="term" value="P:carbohydrate metabolic process"/>
    <property type="evidence" value="ECO:0007669"/>
    <property type="project" value="InterPro"/>
</dbReference>
<dbReference type="AlphaFoldDB" id="A0A518BXV1"/>
<dbReference type="Proteomes" id="UP000320386">
    <property type="component" value="Chromosome"/>
</dbReference>
<dbReference type="PANTHER" id="PTHR10683:SF31">
    <property type="entry name" value="TRANSALDOLASE"/>
    <property type="match status" value="1"/>
</dbReference>
<reference evidence="11 12" key="1">
    <citation type="submission" date="2019-02" db="EMBL/GenBank/DDBJ databases">
        <title>Deep-cultivation of Planctomycetes and their phenomic and genomic characterization uncovers novel biology.</title>
        <authorList>
            <person name="Wiegand S."/>
            <person name="Jogler M."/>
            <person name="Boedeker C."/>
            <person name="Pinto D."/>
            <person name="Vollmers J."/>
            <person name="Rivas-Marin E."/>
            <person name="Kohn T."/>
            <person name="Peeters S.H."/>
            <person name="Heuer A."/>
            <person name="Rast P."/>
            <person name="Oberbeckmann S."/>
            <person name="Bunk B."/>
            <person name="Jeske O."/>
            <person name="Meyerdierks A."/>
            <person name="Storesund J.E."/>
            <person name="Kallscheuer N."/>
            <person name="Luecker S."/>
            <person name="Lage O.M."/>
            <person name="Pohl T."/>
            <person name="Merkel B.J."/>
            <person name="Hornburger P."/>
            <person name="Mueller R.-W."/>
            <person name="Bruemmer F."/>
            <person name="Labrenz M."/>
            <person name="Spormann A.M."/>
            <person name="Op den Camp H."/>
            <person name="Overmann J."/>
            <person name="Amann R."/>
            <person name="Jetten M.S.M."/>
            <person name="Mascher T."/>
            <person name="Medema M.H."/>
            <person name="Devos D.P."/>
            <person name="Kaster A.-K."/>
            <person name="Ovreas L."/>
            <person name="Rohde M."/>
            <person name="Galperin M.Y."/>
            <person name="Jogler C."/>
        </authorList>
    </citation>
    <scope>NUCLEOTIDE SEQUENCE [LARGE SCALE GENOMIC DNA]</scope>
    <source>
        <strain evidence="11 12">Pan265</strain>
    </source>
</reference>
<evidence type="ECO:0000256" key="8">
    <source>
        <dbReference type="ARBA" id="ARBA00023126"/>
    </source>
</evidence>
<accession>A0A518BXV1</accession>
<dbReference type="InterPro" id="IPR001585">
    <property type="entry name" value="TAL/FSA"/>
</dbReference>
<proteinExistence type="inferred from homology"/>
<dbReference type="PANTHER" id="PTHR10683">
    <property type="entry name" value="TRANSALDOLASE"/>
    <property type="match status" value="1"/>
</dbReference>
<dbReference type="GO" id="GO:0004801">
    <property type="term" value="F:transaldolase activity"/>
    <property type="evidence" value="ECO:0007669"/>
    <property type="project" value="UniProtKB-UniRule"/>
</dbReference>
<evidence type="ECO:0000256" key="6">
    <source>
        <dbReference type="ARBA" id="ARBA00022490"/>
    </source>
</evidence>
<dbReference type="GO" id="GO:0005737">
    <property type="term" value="C:cytoplasm"/>
    <property type="evidence" value="ECO:0007669"/>
    <property type="project" value="UniProtKB-SubCell"/>
</dbReference>
<evidence type="ECO:0000256" key="9">
    <source>
        <dbReference type="ARBA" id="ARBA00023270"/>
    </source>
</evidence>
<comment type="catalytic activity">
    <reaction evidence="10">
        <text>D-sedoheptulose 7-phosphate + D-glyceraldehyde 3-phosphate = D-erythrose 4-phosphate + beta-D-fructose 6-phosphate</text>
        <dbReference type="Rhea" id="RHEA:17053"/>
        <dbReference type="ChEBI" id="CHEBI:16897"/>
        <dbReference type="ChEBI" id="CHEBI:57483"/>
        <dbReference type="ChEBI" id="CHEBI:57634"/>
        <dbReference type="ChEBI" id="CHEBI:59776"/>
        <dbReference type="EC" id="2.2.1.2"/>
    </reaction>
</comment>
<dbReference type="Gene3D" id="3.20.20.70">
    <property type="entry name" value="Aldolase class I"/>
    <property type="match status" value="1"/>
</dbReference>
<dbReference type="Pfam" id="PF00923">
    <property type="entry name" value="TAL_FSA"/>
    <property type="match status" value="1"/>
</dbReference>
<dbReference type="HAMAP" id="MF_00493">
    <property type="entry name" value="Transaldolase_2"/>
    <property type="match status" value="1"/>
</dbReference>
<gene>
    <name evidence="10 11" type="primary">tal</name>
    <name evidence="11" type="ORF">Pan265_16370</name>
</gene>
<evidence type="ECO:0000256" key="2">
    <source>
        <dbReference type="ARBA" id="ARBA00004496"/>
    </source>
</evidence>
<evidence type="ECO:0000256" key="10">
    <source>
        <dbReference type="HAMAP-Rule" id="MF_00493"/>
    </source>
</evidence>
<comment type="pathway">
    <text evidence="3 10">Carbohydrate degradation; pentose phosphate pathway; D-glyceraldehyde 3-phosphate and beta-D-fructose 6-phosphate from D-ribose 5-phosphate and D-xylulose 5-phosphate (non-oxidative stage): step 2/3.</text>
</comment>
<dbReference type="RefSeq" id="WP_145445985.1">
    <property type="nucleotide sequence ID" value="NZ_CP036280.1"/>
</dbReference>
<evidence type="ECO:0000313" key="12">
    <source>
        <dbReference type="Proteomes" id="UP000320386"/>
    </source>
</evidence>
<organism evidence="11 12">
    <name type="scientific">Mucisphaera calidilacus</name>
    <dbReference type="NCBI Taxonomy" id="2527982"/>
    <lineage>
        <taxon>Bacteria</taxon>
        <taxon>Pseudomonadati</taxon>
        <taxon>Planctomycetota</taxon>
        <taxon>Phycisphaerae</taxon>
        <taxon>Phycisphaerales</taxon>
        <taxon>Phycisphaeraceae</taxon>
        <taxon>Mucisphaera</taxon>
    </lineage>
</organism>
<dbReference type="GO" id="GO:0006098">
    <property type="term" value="P:pentose-phosphate shunt"/>
    <property type="evidence" value="ECO:0007669"/>
    <property type="project" value="UniProtKB-UniRule"/>
</dbReference>
<evidence type="ECO:0000313" key="11">
    <source>
        <dbReference type="EMBL" id="QDU71784.1"/>
    </source>
</evidence>
<evidence type="ECO:0000256" key="5">
    <source>
        <dbReference type="ARBA" id="ARBA00013151"/>
    </source>
</evidence>
<sequence length="352" mass="39160">MTSPLRSIVDLGTRLWLDSIDPEQIERSKDMGATGATSNPLIIADLIETGRFDDKLATFMEKDLSDEDIAWAMTNQLVTNAQDAFFDVWDQTQGNDGYVSFELDPLLEDDDQAPPIEQRIARYGELGKKWAAGQPNRMIKVPATTAGLAALEDLAAAGVCLNVTLIFSDKQYETARDAIWRGAQRRSNGLKTFKSVYSIFVSRVDVYTRQQHPDLSQDAQGRVGLVNAKRIARANRDFWADKDTPLDQEIVFASTGVKNPDDPDDRYISQLVGSDIQTNPPAINDAIEKMGKTYTRTIDTLPPQHVLDEIDRTIDPAHLEETLLREGTAKFADPHKKLLALIARKRGSLSNA</sequence>
<keyword evidence="12" id="KW-1185">Reference proteome</keyword>
<protein>
    <recommendedName>
        <fullName evidence="5 10">Transaldolase</fullName>
        <ecNumber evidence="5 10">2.2.1.2</ecNumber>
    </recommendedName>
</protein>
<evidence type="ECO:0000256" key="3">
    <source>
        <dbReference type="ARBA" id="ARBA00004857"/>
    </source>
</evidence>
<name>A0A518BXV1_9BACT</name>
<evidence type="ECO:0000256" key="1">
    <source>
        <dbReference type="ARBA" id="ARBA00003518"/>
    </source>
</evidence>
<keyword evidence="6 10" id="KW-0963">Cytoplasm</keyword>
<keyword evidence="9 10" id="KW-0704">Schiff base</keyword>
<comment type="subcellular location">
    <subcellularLocation>
        <location evidence="2 10">Cytoplasm</location>
    </subcellularLocation>
</comment>
<dbReference type="InterPro" id="IPR013785">
    <property type="entry name" value="Aldolase_TIM"/>
</dbReference>
<dbReference type="OrthoDB" id="140919at2"/>
<keyword evidence="8 10" id="KW-0570">Pentose shunt</keyword>
<dbReference type="EMBL" id="CP036280">
    <property type="protein sequence ID" value="QDU71784.1"/>
    <property type="molecule type" value="Genomic_DNA"/>
</dbReference>
<dbReference type="PIRSF" id="PIRSF036915">
    <property type="entry name" value="Trnald_Bac_Plnt"/>
    <property type="match status" value="1"/>
</dbReference>
<dbReference type="KEGG" id="mcad:Pan265_16370"/>
<evidence type="ECO:0000256" key="7">
    <source>
        <dbReference type="ARBA" id="ARBA00022679"/>
    </source>
</evidence>
<dbReference type="UniPathway" id="UPA00115">
    <property type="reaction ID" value="UER00414"/>
</dbReference>
<comment type="function">
    <text evidence="1 10">Transaldolase is important for the balance of metabolites in the pentose-phosphate pathway.</text>
</comment>
<keyword evidence="7 10" id="KW-0808">Transferase</keyword>